<reference evidence="1 2" key="1">
    <citation type="submission" date="2020-08" db="EMBL/GenBank/DDBJ databases">
        <authorList>
            <person name="Koutsovoulos G."/>
            <person name="Danchin GJ E."/>
        </authorList>
    </citation>
    <scope>NUCLEOTIDE SEQUENCE [LARGE SCALE GENOMIC DNA]</scope>
</reference>
<protein>
    <submittedName>
        <fullName evidence="1">Uncharacterized protein</fullName>
    </submittedName>
</protein>
<dbReference type="Proteomes" id="UP000580250">
    <property type="component" value="Unassembled WGS sequence"/>
</dbReference>
<dbReference type="EMBL" id="CAJEWN010000104">
    <property type="protein sequence ID" value="CAD2164633.1"/>
    <property type="molecule type" value="Genomic_DNA"/>
</dbReference>
<dbReference type="AlphaFoldDB" id="A0A6V7US97"/>
<name>A0A6V7US97_MELEN</name>
<evidence type="ECO:0000313" key="2">
    <source>
        <dbReference type="Proteomes" id="UP000580250"/>
    </source>
</evidence>
<accession>A0A6V7US97</accession>
<gene>
    <name evidence="1" type="ORF">MENT_LOCUS16687</name>
</gene>
<comment type="caution">
    <text evidence="1">The sequence shown here is derived from an EMBL/GenBank/DDBJ whole genome shotgun (WGS) entry which is preliminary data.</text>
</comment>
<evidence type="ECO:0000313" key="1">
    <source>
        <dbReference type="EMBL" id="CAD2164633.1"/>
    </source>
</evidence>
<sequence>MHEFCKSVKFKLFLPHYKNKLVCKHNKQKLQPFSKQVLRQCWNRNTTFIYINI</sequence>
<proteinExistence type="predicted"/>
<organism evidence="1 2">
    <name type="scientific">Meloidogyne enterolobii</name>
    <name type="common">Root-knot nematode worm</name>
    <name type="synonym">Meloidogyne mayaguensis</name>
    <dbReference type="NCBI Taxonomy" id="390850"/>
    <lineage>
        <taxon>Eukaryota</taxon>
        <taxon>Metazoa</taxon>
        <taxon>Ecdysozoa</taxon>
        <taxon>Nematoda</taxon>
        <taxon>Chromadorea</taxon>
        <taxon>Rhabditida</taxon>
        <taxon>Tylenchina</taxon>
        <taxon>Tylenchomorpha</taxon>
        <taxon>Tylenchoidea</taxon>
        <taxon>Meloidogynidae</taxon>
        <taxon>Meloidogyninae</taxon>
        <taxon>Meloidogyne</taxon>
    </lineage>
</organism>